<dbReference type="AlphaFoldDB" id="A0A426Y304"/>
<name>A0A426Y304_ENSVE</name>
<dbReference type="EMBL" id="AMZH03015364">
    <property type="protein sequence ID" value="RRT46178.1"/>
    <property type="molecule type" value="Genomic_DNA"/>
</dbReference>
<evidence type="ECO:0000313" key="3">
    <source>
        <dbReference type="Proteomes" id="UP000287651"/>
    </source>
</evidence>
<sequence>MGDPRTDLLADRYVSPDMSGTHRLDRYADRSLLGGISLVVARLREKHRRRKKKERAFEEGGESGEPQRKLISTPFLDPDQAPPSLDYPDLGGNDKESHKEEDLVARGSGEATAKAAEEEVSFITLSVTLRPLSSCSSPKARAVI</sequence>
<proteinExistence type="predicted"/>
<reference evidence="2 3" key="1">
    <citation type="journal article" date="2014" name="Agronomy (Basel)">
        <title>A Draft Genome Sequence for Ensete ventricosum, the Drought-Tolerant Tree Against Hunger.</title>
        <authorList>
            <person name="Harrison J."/>
            <person name="Moore K.A."/>
            <person name="Paszkiewicz K."/>
            <person name="Jones T."/>
            <person name="Grant M."/>
            <person name="Ambacheew D."/>
            <person name="Muzemil S."/>
            <person name="Studholme D.J."/>
        </authorList>
    </citation>
    <scope>NUCLEOTIDE SEQUENCE [LARGE SCALE GENOMIC DNA]</scope>
</reference>
<feature type="compositionally biased region" description="Basic and acidic residues" evidence="1">
    <location>
        <begin position="92"/>
        <end position="104"/>
    </location>
</feature>
<gene>
    <name evidence="2" type="ORF">B296_00054628</name>
</gene>
<evidence type="ECO:0000256" key="1">
    <source>
        <dbReference type="SAM" id="MobiDB-lite"/>
    </source>
</evidence>
<feature type="region of interest" description="Disordered" evidence="1">
    <location>
        <begin position="46"/>
        <end position="111"/>
    </location>
</feature>
<comment type="caution">
    <text evidence="2">The sequence shown here is derived from an EMBL/GenBank/DDBJ whole genome shotgun (WGS) entry which is preliminary data.</text>
</comment>
<feature type="region of interest" description="Disordered" evidence="1">
    <location>
        <begin position="1"/>
        <end position="23"/>
    </location>
</feature>
<dbReference type="Proteomes" id="UP000287651">
    <property type="component" value="Unassembled WGS sequence"/>
</dbReference>
<accession>A0A426Y304</accession>
<organism evidence="2 3">
    <name type="scientific">Ensete ventricosum</name>
    <name type="common">Abyssinian banana</name>
    <name type="synonym">Musa ensete</name>
    <dbReference type="NCBI Taxonomy" id="4639"/>
    <lineage>
        <taxon>Eukaryota</taxon>
        <taxon>Viridiplantae</taxon>
        <taxon>Streptophyta</taxon>
        <taxon>Embryophyta</taxon>
        <taxon>Tracheophyta</taxon>
        <taxon>Spermatophyta</taxon>
        <taxon>Magnoliopsida</taxon>
        <taxon>Liliopsida</taxon>
        <taxon>Zingiberales</taxon>
        <taxon>Musaceae</taxon>
        <taxon>Ensete</taxon>
    </lineage>
</organism>
<feature type="compositionally biased region" description="Basic and acidic residues" evidence="1">
    <location>
        <begin position="1"/>
        <end position="10"/>
    </location>
</feature>
<evidence type="ECO:0000313" key="2">
    <source>
        <dbReference type="EMBL" id="RRT46178.1"/>
    </source>
</evidence>
<protein>
    <submittedName>
        <fullName evidence="2">Uncharacterized protein</fullName>
    </submittedName>
</protein>